<evidence type="ECO:0000313" key="1">
    <source>
        <dbReference type="EMBL" id="EGW08593.1"/>
    </source>
</evidence>
<accession>G3I928</accession>
<evidence type="ECO:0000313" key="2">
    <source>
        <dbReference type="Proteomes" id="UP000001075"/>
    </source>
</evidence>
<dbReference type="EMBL" id="JH001562">
    <property type="protein sequence ID" value="EGW08593.1"/>
    <property type="molecule type" value="Genomic_DNA"/>
</dbReference>
<organism evidence="1 2">
    <name type="scientific">Cricetulus griseus</name>
    <name type="common">Chinese hamster</name>
    <name type="synonym">Cricetulus barabensis griseus</name>
    <dbReference type="NCBI Taxonomy" id="10029"/>
    <lineage>
        <taxon>Eukaryota</taxon>
        <taxon>Metazoa</taxon>
        <taxon>Chordata</taxon>
        <taxon>Craniata</taxon>
        <taxon>Vertebrata</taxon>
        <taxon>Euteleostomi</taxon>
        <taxon>Mammalia</taxon>
        <taxon>Eutheria</taxon>
        <taxon>Euarchontoglires</taxon>
        <taxon>Glires</taxon>
        <taxon>Rodentia</taxon>
        <taxon>Myomorpha</taxon>
        <taxon>Muroidea</taxon>
        <taxon>Cricetidae</taxon>
        <taxon>Cricetinae</taxon>
        <taxon>Cricetulus</taxon>
    </lineage>
</organism>
<dbReference type="AlphaFoldDB" id="G3I928"/>
<proteinExistence type="predicted"/>
<dbReference type="InParanoid" id="G3I928"/>
<dbReference type="Proteomes" id="UP000001075">
    <property type="component" value="Unassembled WGS sequence"/>
</dbReference>
<gene>
    <name evidence="1" type="ORF">I79_020062</name>
</gene>
<reference evidence="2" key="1">
    <citation type="journal article" date="2011" name="Nat. Biotechnol.">
        <title>The genomic sequence of the Chinese hamster ovary (CHO)-K1 cell line.</title>
        <authorList>
            <person name="Xu X."/>
            <person name="Nagarajan H."/>
            <person name="Lewis N.E."/>
            <person name="Pan S."/>
            <person name="Cai Z."/>
            <person name="Liu X."/>
            <person name="Chen W."/>
            <person name="Xie M."/>
            <person name="Wang W."/>
            <person name="Hammond S."/>
            <person name="Andersen M.R."/>
            <person name="Neff N."/>
            <person name="Passarelli B."/>
            <person name="Koh W."/>
            <person name="Fan H.C."/>
            <person name="Wang J."/>
            <person name="Gui Y."/>
            <person name="Lee K.H."/>
            <person name="Betenbaugh M.J."/>
            <person name="Quake S.R."/>
            <person name="Famili I."/>
            <person name="Palsson B.O."/>
            <person name="Wang J."/>
        </authorList>
    </citation>
    <scope>NUCLEOTIDE SEQUENCE [LARGE SCALE GENOMIC DNA]</scope>
    <source>
        <strain evidence="2">CHO K1 cell line</strain>
    </source>
</reference>
<sequence>MTVRALSLYFCTDHEVSCSFRNPRDLLLMMQRENSSSIFLTPLALYICSAFPDPSKKKNEKKKERRPLLLHLPQTCLTDRSWV</sequence>
<name>G3I928_CRIGR</name>
<protein>
    <submittedName>
        <fullName evidence="1">Uncharacterized protein</fullName>
    </submittedName>
</protein>